<accession>A0ABQ8DIV2</accession>
<gene>
    <name evidence="1" type="ORF">HID58_015038</name>
</gene>
<evidence type="ECO:0000313" key="2">
    <source>
        <dbReference type="Proteomes" id="UP000824890"/>
    </source>
</evidence>
<keyword evidence="2" id="KW-1185">Reference proteome</keyword>
<sequence>MTNKNLFQPSPATFAAAAAEATERWNKLAAIEEKFFRQKSCVRWLGAGDQNTVFFHRAVQTRSSKNTIKSLVNEAGETLTDLADIKKEAVMYFQKFYKYKIRAPKKIPFPSCKIY</sequence>
<protein>
    <submittedName>
        <fullName evidence="1">Uncharacterized protein</fullName>
    </submittedName>
</protein>
<reference evidence="1 2" key="1">
    <citation type="submission" date="2021-05" db="EMBL/GenBank/DDBJ databases">
        <title>Genome Assembly of Synthetic Allotetraploid Brassica napus Reveals Homoeologous Exchanges between Subgenomes.</title>
        <authorList>
            <person name="Davis J.T."/>
        </authorList>
    </citation>
    <scope>NUCLEOTIDE SEQUENCE [LARGE SCALE GENOMIC DNA]</scope>
    <source>
        <strain evidence="2">cv. Da-Ae</strain>
        <tissue evidence="1">Seedling</tissue>
    </source>
</reference>
<evidence type="ECO:0000313" key="1">
    <source>
        <dbReference type="EMBL" id="KAH0929311.1"/>
    </source>
</evidence>
<proteinExistence type="predicted"/>
<name>A0ABQ8DIV2_BRANA</name>
<comment type="caution">
    <text evidence="1">The sequence shown here is derived from an EMBL/GenBank/DDBJ whole genome shotgun (WGS) entry which is preliminary data.</text>
</comment>
<dbReference type="EMBL" id="JAGKQM010000004">
    <property type="protein sequence ID" value="KAH0929311.1"/>
    <property type="molecule type" value="Genomic_DNA"/>
</dbReference>
<organism evidence="1 2">
    <name type="scientific">Brassica napus</name>
    <name type="common">Rape</name>
    <dbReference type="NCBI Taxonomy" id="3708"/>
    <lineage>
        <taxon>Eukaryota</taxon>
        <taxon>Viridiplantae</taxon>
        <taxon>Streptophyta</taxon>
        <taxon>Embryophyta</taxon>
        <taxon>Tracheophyta</taxon>
        <taxon>Spermatophyta</taxon>
        <taxon>Magnoliopsida</taxon>
        <taxon>eudicotyledons</taxon>
        <taxon>Gunneridae</taxon>
        <taxon>Pentapetalae</taxon>
        <taxon>rosids</taxon>
        <taxon>malvids</taxon>
        <taxon>Brassicales</taxon>
        <taxon>Brassicaceae</taxon>
        <taxon>Brassiceae</taxon>
        <taxon>Brassica</taxon>
    </lineage>
</organism>
<dbReference type="Proteomes" id="UP000824890">
    <property type="component" value="Unassembled WGS sequence"/>
</dbReference>